<name>A0A0M3V4I8_9NOSO</name>
<evidence type="ECO:0000313" key="2">
    <source>
        <dbReference type="EMBL" id="ALF52223.1"/>
    </source>
</evidence>
<accession>A0A0M3V4I8</accession>
<dbReference type="RefSeq" id="WP_062288820.1">
    <property type="nucleotide sequence ID" value="NZ_CP012036.1"/>
</dbReference>
<reference evidence="3" key="1">
    <citation type="submission" date="2015-07" db="EMBL/GenBank/DDBJ databases">
        <title>Genome Of Nitrogen-Fixing Cyanobacterium Nostoc piscinale CENA21 From Solimoes/Amazon River Floodplain Sediments And Comparative Genomics To Uncover Biosynthetic Natural Products Potential.</title>
        <authorList>
            <person name="Leao T.F."/>
            <person name="Leao P.N."/>
            <person name="Guimaraes P.I."/>
            <person name="de Melo A.G.C."/>
            <person name="Ramos R.T.J."/>
            <person name="Silva A."/>
            <person name="Fiore M.F."/>
            <person name="Schneider M.P.C."/>
        </authorList>
    </citation>
    <scope>NUCLEOTIDE SEQUENCE [LARGE SCALE GENOMIC DNA]</scope>
    <source>
        <strain evidence="3">CENA21</strain>
    </source>
</reference>
<feature type="transmembrane region" description="Helical" evidence="1">
    <location>
        <begin position="89"/>
        <end position="108"/>
    </location>
</feature>
<dbReference type="KEGG" id="npz:ACX27_04135"/>
<dbReference type="EMBL" id="CP012036">
    <property type="protein sequence ID" value="ALF52223.1"/>
    <property type="molecule type" value="Genomic_DNA"/>
</dbReference>
<dbReference type="Proteomes" id="UP000062645">
    <property type="component" value="Chromosome"/>
</dbReference>
<dbReference type="AlphaFoldDB" id="A0A0M3V4I8"/>
<evidence type="ECO:0000313" key="3">
    <source>
        <dbReference type="Proteomes" id="UP000062645"/>
    </source>
</evidence>
<keyword evidence="1" id="KW-0472">Membrane</keyword>
<keyword evidence="1" id="KW-1133">Transmembrane helix</keyword>
<evidence type="ECO:0000256" key="1">
    <source>
        <dbReference type="SAM" id="Phobius"/>
    </source>
</evidence>
<reference evidence="2 3" key="2">
    <citation type="journal article" date="2016" name="Genome Announc.">
        <title>Draft Genome Sequence of the N2-Fixing Cyanobacterium Nostoc piscinale CENA21, Isolated from the Brazilian Amazon Floodplain.</title>
        <authorList>
            <person name="Leao T."/>
            <person name="Guimaraes P.I."/>
            <person name="de Melo A.G."/>
            <person name="Ramos R.T."/>
            <person name="Leao P.N."/>
            <person name="Silva A."/>
            <person name="Fiore M.F."/>
            <person name="Schneider M.P."/>
        </authorList>
    </citation>
    <scope>NUCLEOTIDE SEQUENCE [LARGE SCALE GENOMIC DNA]</scope>
    <source>
        <strain evidence="2 3">CENA21</strain>
    </source>
</reference>
<keyword evidence="1" id="KW-0812">Transmembrane</keyword>
<organism evidence="2 3">
    <name type="scientific">Nostoc piscinale CENA21</name>
    <dbReference type="NCBI Taxonomy" id="224013"/>
    <lineage>
        <taxon>Bacteria</taxon>
        <taxon>Bacillati</taxon>
        <taxon>Cyanobacteriota</taxon>
        <taxon>Cyanophyceae</taxon>
        <taxon>Nostocales</taxon>
        <taxon>Nostocaceae</taxon>
        <taxon>Nostoc</taxon>
    </lineage>
</organism>
<dbReference type="PATRIC" id="fig|224013.5.peg.994"/>
<protein>
    <submittedName>
        <fullName evidence="2">Uncharacterized protein</fullName>
    </submittedName>
</protein>
<keyword evidence="3" id="KW-1185">Reference proteome</keyword>
<dbReference type="STRING" id="224013.ACX27_04135"/>
<sequence length="133" mass="15185">MWQQSTQTPPHWWQLQLGNGLIQVRIKYKSAPDILRWGDNDESGYCVSIGSGINYREKIFPTLSEAKAWGVKEAKLVLRQMRNEISPQINWLFALCLLLLGFIGGVWLAWFQPVANIAVLSIIPWLVRIASGY</sequence>
<gene>
    <name evidence="2" type="ORF">ACX27_04135</name>
</gene>
<proteinExistence type="predicted"/>